<dbReference type="InterPro" id="IPR011990">
    <property type="entry name" value="TPR-like_helical_dom_sf"/>
</dbReference>
<organism evidence="1 2">
    <name type="scientific">Glutamicibacter protophormiae</name>
    <name type="common">Brevibacterium protophormiae</name>
    <dbReference type="NCBI Taxonomy" id="37930"/>
    <lineage>
        <taxon>Bacteria</taxon>
        <taxon>Bacillati</taxon>
        <taxon>Actinomycetota</taxon>
        <taxon>Actinomycetes</taxon>
        <taxon>Micrococcales</taxon>
        <taxon>Micrococcaceae</taxon>
        <taxon>Glutamicibacter</taxon>
    </lineage>
</organism>
<accession>A0ABS4XT70</accession>
<gene>
    <name evidence="1" type="ORF">JOF39_002782</name>
</gene>
<dbReference type="Proteomes" id="UP001195422">
    <property type="component" value="Unassembled WGS sequence"/>
</dbReference>
<proteinExistence type="predicted"/>
<dbReference type="EMBL" id="JAGIOJ010000001">
    <property type="protein sequence ID" value="MBP2399701.1"/>
    <property type="molecule type" value="Genomic_DNA"/>
</dbReference>
<evidence type="ECO:0000313" key="1">
    <source>
        <dbReference type="EMBL" id="MBP2399701.1"/>
    </source>
</evidence>
<name>A0ABS4XT70_GLUPR</name>
<sequence length="178" mass="19682">MTMVDYTAYAIDVASVNRAGVGTSIDGVLIDPETLKPYIADEEAAQRQMEVGSPTDRVVILLARGELAAAGELIAESRLLDPMNAHLRVLDTELTRMQGNFDRAINRLRKLAEEFAGTHYEPLMHQHLGFSFFAKGDYKAAATRFRKAMEQRMAMGDDAYLINASSICLQIAEERDAA</sequence>
<protein>
    <submittedName>
        <fullName evidence="1">Flp pilus assembly protein TadD</fullName>
    </submittedName>
</protein>
<evidence type="ECO:0000313" key="2">
    <source>
        <dbReference type="Proteomes" id="UP001195422"/>
    </source>
</evidence>
<comment type="caution">
    <text evidence="1">The sequence shown here is derived from an EMBL/GenBank/DDBJ whole genome shotgun (WGS) entry which is preliminary data.</text>
</comment>
<dbReference type="Gene3D" id="1.25.40.10">
    <property type="entry name" value="Tetratricopeptide repeat domain"/>
    <property type="match status" value="1"/>
</dbReference>
<reference evidence="1 2" key="1">
    <citation type="submission" date="2021-03" db="EMBL/GenBank/DDBJ databases">
        <title>Sequencing the genomes of 1000 actinobacteria strains.</title>
        <authorList>
            <person name="Klenk H.-P."/>
        </authorList>
    </citation>
    <scope>NUCLEOTIDE SEQUENCE [LARGE SCALE GENOMIC DNA]</scope>
    <source>
        <strain evidence="1 2">DSM 20168</strain>
    </source>
</reference>
<dbReference type="SUPFAM" id="SSF48452">
    <property type="entry name" value="TPR-like"/>
    <property type="match status" value="1"/>
</dbReference>
<keyword evidence="2" id="KW-1185">Reference proteome</keyword>
<dbReference type="RefSeq" id="WP_188948284.1">
    <property type="nucleotide sequence ID" value="NZ_BMPH01000006.1"/>
</dbReference>